<dbReference type="GO" id="GO:0005886">
    <property type="term" value="C:plasma membrane"/>
    <property type="evidence" value="ECO:0007669"/>
    <property type="project" value="TreeGrafter"/>
</dbReference>
<keyword evidence="3 10" id="KW-0812">Transmembrane</keyword>
<name>A0AAJ7L741_9ACAR</name>
<evidence type="ECO:0000256" key="7">
    <source>
        <dbReference type="ARBA" id="ARBA00023170"/>
    </source>
</evidence>
<dbReference type="InterPro" id="IPR017452">
    <property type="entry name" value="GPCR_Rhodpsn_7TM"/>
</dbReference>
<evidence type="ECO:0000256" key="8">
    <source>
        <dbReference type="ARBA" id="ARBA00023224"/>
    </source>
</evidence>
<dbReference type="GO" id="GO:0004930">
    <property type="term" value="F:G protein-coupled receptor activity"/>
    <property type="evidence" value="ECO:0007669"/>
    <property type="project" value="UniProtKB-KW"/>
</dbReference>
<accession>A0AAJ7L741</accession>
<feature type="transmembrane region" description="Helical" evidence="10">
    <location>
        <begin position="236"/>
        <end position="264"/>
    </location>
</feature>
<protein>
    <submittedName>
        <fullName evidence="13">Somatostatin receptor type 2</fullName>
    </submittedName>
</protein>
<evidence type="ECO:0000256" key="2">
    <source>
        <dbReference type="ARBA" id="ARBA00010663"/>
    </source>
</evidence>
<dbReference type="PANTHER" id="PTHR45695">
    <property type="entry name" value="LEUCOKININ RECEPTOR-RELATED"/>
    <property type="match status" value="1"/>
</dbReference>
<feature type="compositionally biased region" description="Low complexity" evidence="9">
    <location>
        <begin position="380"/>
        <end position="395"/>
    </location>
</feature>
<evidence type="ECO:0000313" key="12">
    <source>
        <dbReference type="Proteomes" id="UP000694867"/>
    </source>
</evidence>
<comment type="subcellular location">
    <subcellularLocation>
        <location evidence="1">Membrane</location>
        <topology evidence="1">Multi-pass membrane protein</topology>
    </subcellularLocation>
</comment>
<sequence length="435" mass="50022">MTRYSWNIRQTYESQAEFKSQPLSIMQTYPREALDSLKEERKTDVLEVQWRALEDPFKMTDANMQNIIATFFFVAYMFLIVVAMCGAVSVVFIVLRYRNLRSRPINFYYVNMAFADLFLAALGAPFRAVYYLKMQWTFGVLLCQWFEYAESLAFFVHVYSLMMASFLVLQDVLFVRRSYRRTQEERNTCLRSYVVTSFGVWTFGILVCLPYITHRIFNRDQCQISDRNLFLVPERIFGPLVLIVIPVSVTILAIFFIICCACSTNRVVSTYQENILVRAHKSTRHISLFLLIFILCQVPYTALKWFKLQADAQHDTLEFCAAGLRLASACFSAAFFCYISEEKVLFNVRHAMGTKKGPSVKPDKIPLRSVSDTQYREENQSSAATPAATSPGQTTITAPMVTRPSTLGKNGSGQPSRQDPYARYSTIRDQPETYV</sequence>
<dbReference type="SUPFAM" id="SSF81321">
    <property type="entry name" value="Family A G protein-coupled receptor-like"/>
    <property type="match status" value="1"/>
</dbReference>
<evidence type="ECO:0000313" key="13">
    <source>
        <dbReference type="RefSeq" id="XP_018496248.1"/>
    </source>
</evidence>
<keyword evidence="12" id="KW-1185">Reference proteome</keyword>
<dbReference type="PANTHER" id="PTHR45695:SF15">
    <property type="entry name" value="OPSIN RH2"/>
    <property type="match status" value="1"/>
</dbReference>
<organism evidence="12 13">
    <name type="scientific">Galendromus occidentalis</name>
    <name type="common">western predatory mite</name>
    <dbReference type="NCBI Taxonomy" id="34638"/>
    <lineage>
        <taxon>Eukaryota</taxon>
        <taxon>Metazoa</taxon>
        <taxon>Ecdysozoa</taxon>
        <taxon>Arthropoda</taxon>
        <taxon>Chelicerata</taxon>
        <taxon>Arachnida</taxon>
        <taxon>Acari</taxon>
        <taxon>Parasitiformes</taxon>
        <taxon>Mesostigmata</taxon>
        <taxon>Gamasina</taxon>
        <taxon>Phytoseioidea</taxon>
        <taxon>Phytoseiidae</taxon>
        <taxon>Typhlodrominae</taxon>
        <taxon>Galendromus</taxon>
    </lineage>
</organism>
<keyword evidence="4 10" id="KW-1133">Transmembrane helix</keyword>
<feature type="transmembrane region" description="Helical" evidence="10">
    <location>
        <begin position="190"/>
        <end position="212"/>
    </location>
</feature>
<evidence type="ECO:0000256" key="5">
    <source>
        <dbReference type="ARBA" id="ARBA00023040"/>
    </source>
</evidence>
<keyword evidence="8" id="KW-0807">Transducer</keyword>
<evidence type="ECO:0000256" key="6">
    <source>
        <dbReference type="ARBA" id="ARBA00023136"/>
    </source>
</evidence>
<evidence type="ECO:0000256" key="4">
    <source>
        <dbReference type="ARBA" id="ARBA00022989"/>
    </source>
</evidence>
<dbReference type="Gene3D" id="1.20.1070.10">
    <property type="entry name" value="Rhodopsin 7-helix transmembrane proteins"/>
    <property type="match status" value="1"/>
</dbReference>
<dbReference type="InterPro" id="IPR000276">
    <property type="entry name" value="GPCR_Rhodpsn"/>
</dbReference>
<gene>
    <name evidence="13" type="primary">LOC108864659</name>
</gene>
<comment type="similarity">
    <text evidence="2">Belongs to the G-protein coupled receptor 1 family.</text>
</comment>
<dbReference type="RefSeq" id="XP_018496248.1">
    <property type="nucleotide sequence ID" value="XM_018640732.1"/>
</dbReference>
<keyword evidence="6 10" id="KW-0472">Membrane</keyword>
<feature type="transmembrane region" description="Helical" evidence="10">
    <location>
        <begin position="322"/>
        <end position="339"/>
    </location>
</feature>
<proteinExistence type="inferred from homology"/>
<dbReference type="AlphaFoldDB" id="A0AAJ7L741"/>
<dbReference type="PRINTS" id="PR00237">
    <property type="entry name" value="GPCRRHODOPSN"/>
</dbReference>
<dbReference type="Pfam" id="PF00001">
    <property type="entry name" value="7tm_1"/>
    <property type="match status" value="1"/>
</dbReference>
<feature type="transmembrane region" description="Helical" evidence="10">
    <location>
        <begin position="152"/>
        <end position="169"/>
    </location>
</feature>
<dbReference type="GeneID" id="108864659"/>
<feature type="transmembrane region" description="Helical" evidence="10">
    <location>
        <begin position="67"/>
        <end position="95"/>
    </location>
</feature>
<feature type="region of interest" description="Disordered" evidence="9">
    <location>
        <begin position="373"/>
        <end position="435"/>
    </location>
</feature>
<dbReference type="CDD" id="cd00637">
    <property type="entry name" value="7tm_classA_rhodopsin-like"/>
    <property type="match status" value="1"/>
</dbReference>
<feature type="transmembrane region" description="Helical" evidence="10">
    <location>
        <begin position="285"/>
        <end position="302"/>
    </location>
</feature>
<reference evidence="13" key="1">
    <citation type="submission" date="2025-08" db="UniProtKB">
        <authorList>
            <consortium name="RefSeq"/>
        </authorList>
    </citation>
    <scope>IDENTIFICATION</scope>
</reference>
<keyword evidence="5" id="KW-0297">G-protein coupled receptor</keyword>
<keyword evidence="7 13" id="KW-0675">Receptor</keyword>
<evidence type="ECO:0000256" key="10">
    <source>
        <dbReference type="SAM" id="Phobius"/>
    </source>
</evidence>
<evidence type="ECO:0000256" key="9">
    <source>
        <dbReference type="SAM" id="MobiDB-lite"/>
    </source>
</evidence>
<evidence type="ECO:0000259" key="11">
    <source>
        <dbReference type="PROSITE" id="PS50262"/>
    </source>
</evidence>
<dbReference type="KEGG" id="goe:108864659"/>
<evidence type="ECO:0000256" key="1">
    <source>
        <dbReference type="ARBA" id="ARBA00004141"/>
    </source>
</evidence>
<dbReference type="Proteomes" id="UP000694867">
    <property type="component" value="Unplaced"/>
</dbReference>
<evidence type="ECO:0000256" key="3">
    <source>
        <dbReference type="ARBA" id="ARBA00022692"/>
    </source>
</evidence>
<feature type="compositionally biased region" description="Polar residues" evidence="9">
    <location>
        <begin position="403"/>
        <end position="417"/>
    </location>
</feature>
<feature type="transmembrane region" description="Helical" evidence="10">
    <location>
        <begin position="107"/>
        <end position="132"/>
    </location>
</feature>
<feature type="domain" description="G-protein coupled receptors family 1 profile" evidence="11">
    <location>
        <begin position="86"/>
        <end position="336"/>
    </location>
</feature>
<dbReference type="PROSITE" id="PS50262">
    <property type="entry name" value="G_PROTEIN_RECEP_F1_2"/>
    <property type="match status" value="1"/>
</dbReference>